<dbReference type="InterPro" id="IPR051149">
    <property type="entry name" value="Spindly/BICDR_Dynein_Adapter"/>
</dbReference>
<name>A0AAV1PJ45_SCOSC</name>
<keyword evidence="1 2" id="KW-0175">Coiled coil</keyword>
<feature type="region of interest" description="Disordered" evidence="3">
    <location>
        <begin position="1"/>
        <end position="88"/>
    </location>
</feature>
<dbReference type="Proteomes" id="UP001314229">
    <property type="component" value="Unassembled WGS sequence"/>
</dbReference>
<feature type="compositionally biased region" description="Low complexity" evidence="3">
    <location>
        <begin position="132"/>
        <end position="142"/>
    </location>
</feature>
<dbReference type="GO" id="GO:0055107">
    <property type="term" value="P:Golgi to secretory granule transport"/>
    <property type="evidence" value="ECO:0007669"/>
    <property type="project" value="TreeGrafter"/>
</dbReference>
<feature type="compositionally biased region" description="Acidic residues" evidence="3">
    <location>
        <begin position="111"/>
        <end position="120"/>
    </location>
</feature>
<dbReference type="EMBL" id="CAWUFR010000177">
    <property type="protein sequence ID" value="CAK6971450.1"/>
    <property type="molecule type" value="Genomic_DNA"/>
</dbReference>
<feature type="region of interest" description="Disordered" evidence="3">
    <location>
        <begin position="353"/>
        <end position="452"/>
    </location>
</feature>
<gene>
    <name evidence="4" type="ORF">FSCOSCO3_A023499</name>
</gene>
<feature type="region of interest" description="Disordered" evidence="3">
    <location>
        <begin position="111"/>
        <end position="170"/>
    </location>
</feature>
<feature type="coiled-coil region" evidence="2">
    <location>
        <begin position="284"/>
        <end position="318"/>
    </location>
</feature>
<protein>
    <submittedName>
        <fullName evidence="4">Bicaudal-D-related protein 2-like isoform X2</fullName>
    </submittedName>
</protein>
<proteinExistence type="predicted"/>
<sequence length="452" mass="50711">MDYSQPFSSLNDMMKPRFSTSQQLYSSLSRVQDRQMNSLRSRSPLYRPTVLPTEQEPKVSKTAPEPEDPEEPEDDAEQEDLACDGIDEGNSANMLHINTCLISELSLKDVDEEELNEEDNSPCQREEKDSSGDLSSESVASSGEGGSPYIDRTLPDLIKSGRPLGRRRTLGHVSDTLKEVRREVELSRRRSIRLKAQVDKLQEGRDGPGWSQHRENVTEEVLSVLRLLHPLTEPESSQAESSNGENRLDAALAQLQNVARKLAISNTQQIKSGKGTGAEDGAILQQALRDRDEAIEKKKAMEAELLRSKTEMMSLNNQLLEAVQKRLELSLELEAWKEDVQLILQQQLKSQQEAEQAQKKPSRLGLLRRNKQPVNQRPPNFPLSTPVVPPTTNKNQIFITKLAGSSSPAPTTSQRKWNYKLRRGTTGRQGDQDSQPAECSREKDGFHVVSLD</sequence>
<organism evidence="4 5">
    <name type="scientific">Scomber scombrus</name>
    <name type="common">Atlantic mackerel</name>
    <name type="synonym">Scomber vernalis</name>
    <dbReference type="NCBI Taxonomy" id="13677"/>
    <lineage>
        <taxon>Eukaryota</taxon>
        <taxon>Metazoa</taxon>
        <taxon>Chordata</taxon>
        <taxon>Craniata</taxon>
        <taxon>Vertebrata</taxon>
        <taxon>Euteleostomi</taxon>
        <taxon>Actinopterygii</taxon>
        <taxon>Neopterygii</taxon>
        <taxon>Teleostei</taxon>
        <taxon>Neoteleostei</taxon>
        <taxon>Acanthomorphata</taxon>
        <taxon>Pelagiaria</taxon>
        <taxon>Scombriformes</taxon>
        <taxon>Scombridae</taxon>
        <taxon>Scomber</taxon>
    </lineage>
</organism>
<feature type="compositionally biased region" description="Acidic residues" evidence="3">
    <location>
        <begin position="65"/>
        <end position="87"/>
    </location>
</feature>
<dbReference type="AlphaFoldDB" id="A0AAV1PJ45"/>
<dbReference type="PANTHER" id="PTHR32123">
    <property type="entry name" value="BICD FAMILY-LIKE CARGO ADAPTER"/>
    <property type="match status" value="1"/>
</dbReference>
<dbReference type="PANTHER" id="PTHR32123:SF10">
    <property type="entry name" value="BICD FAMILY-LIKE CARGO ADAPTER 1-RELATED"/>
    <property type="match status" value="1"/>
</dbReference>
<feature type="compositionally biased region" description="Polar residues" evidence="3">
    <location>
        <begin position="18"/>
        <end position="41"/>
    </location>
</feature>
<evidence type="ECO:0000256" key="3">
    <source>
        <dbReference type="SAM" id="MobiDB-lite"/>
    </source>
</evidence>
<evidence type="ECO:0000313" key="4">
    <source>
        <dbReference type="EMBL" id="CAK6971450.1"/>
    </source>
</evidence>
<reference evidence="4 5" key="1">
    <citation type="submission" date="2024-01" db="EMBL/GenBank/DDBJ databases">
        <authorList>
            <person name="Alioto T."/>
            <person name="Alioto T."/>
            <person name="Gomez Garrido J."/>
        </authorList>
    </citation>
    <scope>NUCLEOTIDE SEQUENCE [LARGE SCALE GENOMIC DNA]</scope>
</reference>
<comment type="caution">
    <text evidence="4">The sequence shown here is derived from an EMBL/GenBank/DDBJ whole genome shotgun (WGS) entry which is preliminary data.</text>
</comment>
<feature type="compositionally biased region" description="Polar residues" evidence="3">
    <location>
        <begin position="1"/>
        <end position="11"/>
    </location>
</feature>
<accession>A0AAV1PJ45</accession>
<evidence type="ECO:0000256" key="2">
    <source>
        <dbReference type="SAM" id="Coils"/>
    </source>
</evidence>
<keyword evidence="5" id="KW-1185">Reference proteome</keyword>
<feature type="compositionally biased region" description="Polar residues" evidence="3">
    <location>
        <begin position="426"/>
        <end position="437"/>
    </location>
</feature>
<evidence type="ECO:0000256" key="1">
    <source>
        <dbReference type="ARBA" id="ARBA00023054"/>
    </source>
</evidence>
<evidence type="ECO:0000313" key="5">
    <source>
        <dbReference type="Proteomes" id="UP001314229"/>
    </source>
</evidence>
<dbReference type="GO" id="GO:0047496">
    <property type="term" value="P:vesicle transport along microtubule"/>
    <property type="evidence" value="ECO:0007669"/>
    <property type="project" value="TreeGrafter"/>
</dbReference>
<feature type="compositionally biased region" description="Polar residues" evidence="3">
    <location>
        <begin position="390"/>
        <end position="416"/>
    </location>
</feature>
<feature type="compositionally biased region" description="Basic residues" evidence="3">
    <location>
        <begin position="360"/>
        <end position="371"/>
    </location>
</feature>